<name>A0A6C0JKL1_9ZZZZ</name>
<feature type="compositionally biased region" description="Basic residues" evidence="1">
    <location>
        <begin position="1"/>
        <end position="17"/>
    </location>
</feature>
<proteinExistence type="predicted"/>
<accession>A0A6C0JKL1</accession>
<feature type="region of interest" description="Disordered" evidence="1">
    <location>
        <begin position="52"/>
        <end position="71"/>
    </location>
</feature>
<protein>
    <submittedName>
        <fullName evidence="2">Uncharacterized protein</fullName>
    </submittedName>
</protein>
<reference evidence="2" key="1">
    <citation type="journal article" date="2020" name="Nature">
        <title>Giant virus diversity and host interactions through global metagenomics.</title>
        <authorList>
            <person name="Schulz F."/>
            <person name="Roux S."/>
            <person name="Paez-Espino D."/>
            <person name="Jungbluth S."/>
            <person name="Walsh D.A."/>
            <person name="Denef V.J."/>
            <person name="McMahon K.D."/>
            <person name="Konstantinidis K.T."/>
            <person name="Eloe-Fadrosh E.A."/>
            <person name="Kyrpides N.C."/>
            <person name="Woyke T."/>
        </authorList>
    </citation>
    <scope>NUCLEOTIDE SEQUENCE</scope>
    <source>
        <strain evidence="2">GVMAG-M-3300027747-57</strain>
    </source>
</reference>
<feature type="region of interest" description="Disordered" evidence="1">
    <location>
        <begin position="1"/>
        <end position="25"/>
    </location>
</feature>
<evidence type="ECO:0000256" key="1">
    <source>
        <dbReference type="SAM" id="MobiDB-lite"/>
    </source>
</evidence>
<organism evidence="2">
    <name type="scientific">viral metagenome</name>
    <dbReference type="NCBI Taxonomy" id="1070528"/>
    <lineage>
        <taxon>unclassified sequences</taxon>
        <taxon>metagenomes</taxon>
        <taxon>organismal metagenomes</taxon>
    </lineage>
</organism>
<feature type="compositionally biased region" description="Basic residues" evidence="1">
    <location>
        <begin position="109"/>
        <end position="121"/>
    </location>
</feature>
<feature type="region of interest" description="Disordered" evidence="1">
    <location>
        <begin position="98"/>
        <end position="121"/>
    </location>
</feature>
<sequence>MAKTRHSRRTRRHRRSKLLGGDSGATQYAIDTYGGIGQQHAVSANNHTIAMKHSGGGLPALAPSQVGGQPLSPGQYNGGGIIADIAVPATIIYTRNVIKNRRFPGSSSRKSRRHSKRKGRR</sequence>
<dbReference type="AlphaFoldDB" id="A0A6C0JKL1"/>
<dbReference type="EMBL" id="MN740431">
    <property type="protein sequence ID" value="QHU06295.1"/>
    <property type="molecule type" value="Genomic_DNA"/>
</dbReference>
<evidence type="ECO:0000313" key="2">
    <source>
        <dbReference type="EMBL" id="QHU06295.1"/>
    </source>
</evidence>